<dbReference type="AlphaFoldDB" id="X1VKS0"/>
<comment type="caution">
    <text evidence="1">The sequence shown here is derived from an EMBL/GenBank/DDBJ whole genome shotgun (WGS) entry which is preliminary data.</text>
</comment>
<organism evidence="1">
    <name type="scientific">marine sediment metagenome</name>
    <dbReference type="NCBI Taxonomy" id="412755"/>
    <lineage>
        <taxon>unclassified sequences</taxon>
        <taxon>metagenomes</taxon>
        <taxon>ecological metagenomes</taxon>
    </lineage>
</organism>
<dbReference type="EMBL" id="BARW01040692">
    <property type="protein sequence ID" value="GAJ19787.1"/>
    <property type="molecule type" value="Genomic_DNA"/>
</dbReference>
<gene>
    <name evidence="1" type="ORF">S12H4_61350</name>
</gene>
<protein>
    <submittedName>
        <fullName evidence="1">Uncharacterized protein</fullName>
    </submittedName>
</protein>
<accession>X1VKS0</accession>
<reference evidence="1" key="1">
    <citation type="journal article" date="2014" name="Front. Microbiol.">
        <title>High frequency of phylogenetically diverse reductive dehalogenase-homologous genes in deep subseafloor sedimentary metagenomes.</title>
        <authorList>
            <person name="Kawai M."/>
            <person name="Futagami T."/>
            <person name="Toyoda A."/>
            <person name="Takaki Y."/>
            <person name="Nishi S."/>
            <person name="Hori S."/>
            <person name="Arai W."/>
            <person name="Tsubouchi T."/>
            <person name="Morono Y."/>
            <person name="Uchiyama I."/>
            <person name="Ito T."/>
            <person name="Fujiyama A."/>
            <person name="Inagaki F."/>
            <person name="Takami H."/>
        </authorList>
    </citation>
    <scope>NUCLEOTIDE SEQUENCE</scope>
    <source>
        <strain evidence="1">Expedition CK06-06</strain>
    </source>
</reference>
<name>X1VKS0_9ZZZZ</name>
<sequence length="35" mass="3853">TNPGDMKRVHFLGLKNVPVILFGAPLASEKNGFQR</sequence>
<proteinExistence type="predicted"/>
<evidence type="ECO:0000313" key="1">
    <source>
        <dbReference type="EMBL" id="GAJ19787.1"/>
    </source>
</evidence>
<feature type="non-terminal residue" evidence="1">
    <location>
        <position position="1"/>
    </location>
</feature>